<protein>
    <submittedName>
        <fullName evidence="2">Yip1 member 1</fullName>
    </submittedName>
</protein>
<proteinExistence type="predicted"/>
<feature type="transmembrane region" description="Helical" evidence="1">
    <location>
        <begin position="80"/>
        <end position="100"/>
    </location>
</feature>
<evidence type="ECO:0000256" key="1">
    <source>
        <dbReference type="SAM" id="Phobius"/>
    </source>
</evidence>
<dbReference type="PANTHER" id="PTHR12822:SF2">
    <property type="entry name" value="PROTEIN YIPF"/>
    <property type="match status" value="1"/>
</dbReference>
<dbReference type="EMBL" id="JAPFFF010000009">
    <property type="protein sequence ID" value="KAK8882123.1"/>
    <property type="molecule type" value="Genomic_DNA"/>
</dbReference>
<gene>
    <name evidence="2" type="ORF">M9Y10_044763</name>
</gene>
<feature type="transmembrane region" description="Helical" evidence="1">
    <location>
        <begin position="155"/>
        <end position="186"/>
    </location>
</feature>
<organism evidence="2 3">
    <name type="scientific">Tritrichomonas musculus</name>
    <dbReference type="NCBI Taxonomy" id="1915356"/>
    <lineage>
        <taxon>Eukaryota</taxon>
        <taxon>Metamonada</taxon>
        <taxon>Parabasalia</taxon>
        <taxon>Tritrichomonadida</taxon>
        <taxon>Tritrichomonadidae</taxon>
        <taxon>Tritrichomonas</taxon>
    </lineage>
</organism>
<keyword evidence="1" id="KW-0472">Membrane</keyword>
<feature type="transmembrane region" description="Helical" evidence="1">
    <location>
        <begin position="206"/>
        <end position="226"/>
    </location>
</feature>
<evidence type="ECO:0000313" key="3">
    <source>
        <dbReference type="Proteomes" id="UP001470230"/>
    </source>
</evidence>
<name>A0ABR2JUH4_9EUKA</name>
<evidence type="ECO:0000313" key="2">
    <source>
        <dbReference type="EMBL" id="KAK8882123.1"/>
    </source>
</evidence>
<sequence>MNNDSEMQFTEVPFSSMSLQSDLPGGEFITKKTNTFLDTLKKYFNISTADAVSRIINGVMPENKSFLVQIDNNPDIYCPFWLTITVSILCFALGNISVWLHQSGKFVYNFQSFVSTLNLLSLYVFGYPFGIWFYKKSVAPRVVIMISLFGYSTPYLVFGSLLIFLFGFKFGIICSSIIGFIGAYSIFTKFIEYQNSGELSDAGKKLGALVAGPYLFVHIVVSFICFK</sequence>
<keyword evidence="1" id="KW-0812">Transmembrane</keyword>
<comment type="caution">
    <text evidence="2">The sequence shown here is derived from an EMBL/GenBank/DDBJ whole genome shotgun (WGS) entry which is preliminary data.</text>
</comment>
<reference evidence="2 3" key="1">
    <citation type="submission" date="2024-04" db="EMBL/GenBank/DDBJ databases">
        <title>Tritrichomonas musculus Genome.</title>
        <authorList>
            <person name="Alves-Ferreira E."/>
            <person name="Grigg M."/>
            <person name="Lorenzi H."/>
            <person name="Galac M."/>
        </authorList>
    </citation>
    <scope>NUCLEOTIDE SEQUENCE [LARGE SCALE GENOMIC DNA]</scope>
    <source>
        <strain evidence="2 3">EAF2021</strain>
    </source>
</reference>
<dbReference type="Proteomes" id="UP001470230">
    <property type="component" value="Unassembled WGS sequence"/>
</dbReference>
<dbReference type="InterPro" id="IPR039765">
    <property type="entry name" value="Yip5/YIPF1/YIPF2"/>
</dbReference>
<accession>A0ABR2JUH4</accession>
<keyword evidence="1" id="KW-1133">Transmembrane helix</keyword>
<dbReference type="PANTHER" id="PTHR12822">
    <property type="entry name" value="PROTEIN YIPF"/>
    <property type="match status" value="1"/>
</dbReference>
<keyword evidence="3" id="KW-1185">Reference proteome</keyword>
<feature type="transmembrane region" description="Helical" evidence="1">
    <location>
        <begin position="112"/>
        <end position="134"/>
    </location>
</feature>